<evidence type="ECO:0000313" key="1">
    <source>
        <dbReference type="EMBL" id="MES1930495.1"/>
    </source>
</evidence>
<gene>
    <name evidence="1" type="ORF">SADO_14634</name>
</gene>
<organism evidence="1 2">
    <name type="scientific">Salinisphaera dokdonensis CL-ES53</name>
    <dbReference type="NCBI Taxonomy" id="1304272"/>
    <lineage>
        <taxon>Bacteria</taxon>
        <taxon>Pseudomonadati</taxon>
        <taxon>Pseudomonadota</taxon>
        <taxon>Gammaproteobacteria</taxon>
        <taxon>Salinisphaerales</taxon>
        <taxon>Salinisphaeraceae</taxon>
        <taxon>Salinisphaera</taxon>
    </lineage>
</organism>
<sequence>MAFLNRHGKTADRVSFWPETHAFAEVVHTCLSKSLRLAPKFGEPALLCTRTLFASPPLLLQPLCFSNRVQTDHELVQPVFEQPADMGGDCLQAIVPYFGVEFRPISGWAGAY</sequence>
<comment type="caution">
    <text evidence="1">The sequence shown here is derived from an EMBL/GenBank/DDBJ whole genome shotgun (WGS) entry which is preliminary data.</text>
</comment>
<accession>A0ABV2B4F0</accession>
<proteinExistence type="predicted"/>
<dbReference type="EMBL" id="APND01000005">
    <property type="protein sequence ID" value="MES1930495.1"/>
    <property type="molecule type" value="Genomic_DNA"/>
</dbReference>
<protein>
    <submittedName>
        <fullName evidence="1">Uncharacterized protein</fullName>
    </submittedName>
</protein>
<name>A0ABV2B4F0_9GAMM</name>
<evidence type="ECO:0000313" key="2">
    <source>
        <dbReference type="Proteomes" id="UP001460888"/>
    </source>
</evidence>
<keyword evidence="2" id="KW-1185">Reference proteome</keyword>
<reference evidence="1 2" key="1">
    <citation type="submission" date="2013-03" db="EMBL/GenBank/DDBJ databases">
        <title>Salinisphaera dokdonensis CL-ES53 Genome Sequencing.</title>
        <authorList>
            <person name="Li C."/>
            <person name="Lai Q."/>
            <person name="Shao Z."/>
        </authorList>
    </citation>
    <scope>NUCLEOTIDE SEQUENCE [LARGE SCALE GENOMIC DNA]</scope>
    <source>
        <strain evidence="1 2">CL-ES53</strain>
    </source>
</reference>
<dbReference type="Proteomes" id="UP001460888">
    <property type="component" value="Unassembled WGS sequence"/>
</dbReference>